<dbReference type="InterPro" id="IPR011324">
    <property type="entry name" value="Cytotoxic_necrot_fac-like_cat"/>
</dbReference>
<keyword evidence="1" id="KW-0614">Plasmid</keyword>
<accession>A0A1W6KF91</accession>
<proteinExistence type="predicted"/>
<dbReference type="Gene3D" id="3.30.1330.200">
    <property type="match status" value="1"/>
</dbReference>
<sequence>MASDNRDTVLIKQGEFGFTHFRDAHPRIMTVNLNYCVAVCGYDPESQVAFMSHFDFPVTMRNLKNQLQTVCEFVQFNGVGTGKRVSSFQCRVVGGKPVAIAQSKRMRRNAFQILRDLNNEWGTKTGHWNWFSFDEAADPLRKVGDKPLHFGVDCRTGEYFNADPQSVSRTSWNLQSKLVYRPEFFPSKGRVAVG</sequence>
<dbReference type="InterPro" id="IPR038592">
    <property type="entry name" value="CheD-like_sf"/>
</dbReference>
<evidence type="ECO:0000313" key="1">
    <source>
        <dbReference type="EMBL" id="ARM86115.1"/>
    </source>
</evidence>
<dbReference type="SUPFAM" id="SSF64438">
    <property type="entry name" value="CNF1/YfiH-like putative cysteine hydrolases"/>
    <property type="match status" value="1"/>
</dbReference>
<protein>
    <submittedName>
        <fullName evidence="1">Uncharacterized protein</fullName>
    </submittedName>
</protein>
<reference evidence="1 2" key="1">
    <citation type="submission" date="2017-04" db="EMBL/GenBank/DDBJ databases">
        <title>Genome Sequence of Marinobacter salarius strain SMR5 Isolated from a culture of the Diatom Skeletonema marinoi.</title>
        <authorList>
            <person name="Topel M."/>
            <person name="Pinder M.I.M."/>
            <person name="Johansson O.N."/>
            <person name="Kourtchenko O."/>
            <person name="Godhe A."/>
            <person name="Clarke A.K."/>
        </authorList>
    </citation>
    <scope>NUCLEOTIDE SEQUENCE [LARGE SCALE GENOMIC DNA]</scope>
    <source>
        <strain evidence="1 2">SMR5</strain>
        <plasmid evidence="2">Plasmid psmr5</plasmid>
    </source>
</reference>
<organism evidence="1 2">
    <name type="scientific">Marinobacter salarius</name>
    <dbReference type="NCBI Taxonomy" id="1420917"/>
    <lineage>
        <taxon>Bacteria</taxon>
        <taxon>Pseudomonadati</taxon>
        <taxon>Pseudomonadota</taxon>
        <taxon>Gammaproteobacteria</taxon>
        <taxon>Pseudomonadales</taxon>
        <taxon>Marinobacteraceae</taxon>
        <taxon>Marinobacter</taxon>
    </lineage>
</organism>
<geneLocation type="plasmid" evidence="2">
    <name>psmr5</name>
</geneLocation>
<evidence type="ECO:0000313" key="2">
    <source>
        <dbReference type="Proteomes" id="UP000193100"/>
    </source>
</evidence>
<name>A0A1W6KF91_9GAMM</name>
<dbReference type="EMBL" id="CP020932">
    <property type="protein sequence ID" value="ARM86115.1"/>
    <property type="molecule type" value="Genomic_DNA"/>
</dbReference>
<dbReference type="Proteomes" id="UP000193100">
    <property type="component" value="Plasmid pSMR5"/>
</dbReference>
<gene>
    <name evidence="1" type="ORF">MARSALSMR5_04095</name>
</gene>
<dbReference type="AlphaFoldDB" id="A0A1W6KF91"/>